<gene>
    <name evidence="1" type="ORF">BU25DRAFT_71558</name>
</gene>
<dbReference type="Proteomes" id="UP000799754">
    <property type="component" value="Unassembled WGS sequence"/>
</dbReference>
<protein>
    <submittedName>
        <fullName evidence="1">Uncharacterized protein</fullName>
    </submittedName>
</protein>
<sequence>MQAALSRTASRRYSDYNQDSSSILSANCSARTSGSASFRSPLACTASAAWGNLTIRPATTSTNVSHQVNSMSGCAVYVPSPL</sequence>
<evidence type="ECO:0000313" key="2">
    <source>
        <dbReference type="Proteomes" id="UP000799754"/>
    </source>
</evidence>
<name>A0ACB6RYA0_9PLEO</name>
<evidence type="ECO:0000313" key="1">
    <source>
        <dbReference type="EMBL" id="KAF2626748.1"/>
    </source>
</evidence>
<comment type="caution">
    <text evidence="1">The sequence shown here is derived from an EMBL/GenBank/DDBJ whole genome shotgun (WGS) entry which is preliminary data.</text>
</comment>
<keyword evidence="2" id="KW-1185">Reference proteome</keyword>
<dbReference type="EMBL" id="MU006719">
    <property type="protein sequence ID" value="KAF2626748.1"/>
    <property type="molecule type" value="Genomic_DNA"/>
</dbReference>
<reference evidence="1" key="1">
    <citation type="journal article" date="2020" name="Stud. Mycol.">
        <title>101 Dothideomycetes genomes: a test case for predicting lifestyles and emergence of pathogens.</title>
        <authorList>
            <person name="Haridas S."/>
            <person name="Albert R."/>
            <person name="Binder M."/>
            <person name="Bloem J."/>
            <person name="Labutti K."/>
            <person name="Salamov A."/>
            <person name="Andreopoulos B."/>
            <person name="Baker S."/>
            <person name="Barry K."/>
            <person name="Bills G."/>
            <person name="Bluhm B."/>
            <person name="Cannon C."/>
            <person name="Castanera R."/>
            <person name="Culley D."/>
            <person name="Daum C."/>
            <person name="Ezra D."/>
            <person name="Gonzalez J."/>
            <person name="Henrissat B."/>
            <person name="Kuo A."/>
            <person name="Liang C."/>
            <person name="Lipzen A."/>
            <person name="Lutzoni F."/>
            <person name="Magnuson J."/>
            <person name="Mondo S."/>
            <person name="Nolan M."/>
            <person name="Ohm R."/>
            <person name="Pangilinan J."/>
            <person name="Park H.-J."/>
            <person name="Ramirez L."/>
            <person name="Alfaro M."/>
            <person name="Sun H."/>
            <person name="Tritt A."/>
            <person name="Yoshinaga Y."/>
            <person name="Zwiers L.-H."/>
            <person name="Turgeon B."/>
            <person name="Goodwin S."/>
            <person name="Spatafora J."/>
            <person name="Crous P."/>
            <person name="Grigoriev I."/>
        </authorList>
    </citation>
    <scope>NUCLEOTIDE SEQUENCE</scope>
    <source>
        <strain evidence="1">CBS 525.71</strain>
    </source>
</reference>
<organism evidence="1 2">
    <name type="scientific">Macroventuria anomochaeta</name>
    <dbReference type="NCBI Taxonomy" id="301207"/>
    <lineage>
        <taxon>Eukaryota</taxon>
        <taxon>Fungi</taxon>
        <taxon>Dikarya</taxon>
        <taxon>Ascomycota</taxon>
        <taxon>Pezizomycotina</taxon>
        <taxon>Dothideomycetes</taxon>
        <taxon>Pleosporomycetidae</taxon>
        <taxon>Pleosporales</taxon>
        <taxon>Pleosporineae</taxon>
        <taxon>Didymellaceae</taxon>
        <taxon>Macroventuria</taxon>
    </lineage>
</organism>
<proteinExistence type="predicted"/>
<accession>A0ACB6RYA0</accession>